<proteinExistence type="predicted"/>
<feature type="region of interest" description="Disordered" evidence="1">
    <location>
        <begin position="366"/>
        <end position="386"/>
    </location>
</feature>
<feature type="compositionally biased region" description="Basic and acidic residues" evidence="1">
    <location>
        <begin position="134"/>
        <end position="145"/>
    </location>
</feature>
<dbReference type="EMBL" id="JAUKUD010000003">
    <property type="protein sequence ID" value="KAK0750320.1"/>
    <property type="molecule type" value="Genomic_DNA"/>
</dbReference>
<dbReference type="Proteomes" id="UP001172155">
    <property type="component" value="Unassembled WGS sequence"/>
</dbReference>
<protein>
    <recommendedName>
        <fullName evidence="4">Alpha/beta-hydrolase</fullName>
    </recommendedName>
</protein>
<dbReference type="SUPFAM" id="SSF53474">
    <property type="entry name" value="alpha/beta-Hydrolases"/>
    <property type="match status" value="2"/>
</dbReference>
<dbReference type="PANTHER" id="PTHR42103:SF2">
    <property type="entry name" value="AB HYDROLASE-1 DOMAIN-CONTAINING PROTEIN"/>
    <property type="match status" value="1"/>
</dbReference>
<organism evidence="2 3">
    <name type="scientific">Schizothecium vesticola</name>
    <dbReference type="NCBI Taxonomy" id="314040"/>
    <lineage>
        <taxon>Eukaryota</taxon>
        <taxon>Fungi</taxon>
        <taxon>Dikarya</taxon>
        <taxon>Ascomycota</taxon>
        <taxon>Pezizomycotina</taxon>
        <taxon>Sordariomycetes</taxon>
        <taxon>Sordariomycetidae</taxon>
        <taxon>Sordariales</taxon>
        <taxon>Schizotheciaceae</taxon>
        <taxon>Schizothecium</taxon>
    </lineage>
</organism>
<sequence length="469" mass="51219">MAESSSFSSTMLPEPALTFTLPSLHDGLTLDCRVYHPQSLSASPKSPAWRRHGAIVAHPYAPLGGCYDDPVVDIVAGTLLQCGFVVGTFNVRGAGSSAGRTTWTAKAESADYTSFVGFMSHYIHYLDPFRPARRDLPTSDSEDHSYAISPPTSLPSSPLGSPSKHATPFFALPETNHAPILLLGGYSYGAMVTTNLPSLNSILAPFDKPVCGSPAAEIRLRAQHLAEMQNTVLASARAAAVDRQKGKSYRKSLGMRVGGDEENRRSHDSRRSFSVDLEERLHKGVNELMEKARKGHRRRHASGHHEPTVEEEKTPKPDNSPEHLLPVPNLTACRPAYLLVSPLQGIVTNLATMSFPSPLSSLSRRIPNRSSSWSGKPSISETAKTMPLSEAEQKLVANPTLAIYGDCDGFVAARKLRLWASRLQTMPDSKFRAHEVAGVGHFWHQGRAHVVLRDAIKTYAESLLLRHDV</sequence>
<dbReference type="AlphaFoldDB" id="A0AA40F399"/>
<feature type="compositionally biased region" description="Basic and acidic residues" evidence="1">
    <location>
        <begin position="258"/>
        <end position="274"/>
    </location>
</feature>
<reference evidence="2" key="1">
    <citation type="submission" date="2023-06" db="EMBL/GenBank/DDBJ databases">
        <title>Genome-scale phylogeny and comparative genomics of the fungal order Sordariales.</title>
        <authorList>
            <consortium name="Lawrence Berkeley National Laboratory"/>
            <person name="Hensen N."/>
            <person name="Bonometti L."/>
            <person name="Westerberg I."/>
            <person name="Brannstrom I.O."/>
            <person name="Guillou S."/>
            <person name="Cros-Aarteil S."/>
            <person name="Calhoun S."/>
            <person name="Haridas S."/>
            <person name="Kuo A."/>
            <person name="Mondo S."/>
            <person name="Pangilinan J."/>
            <person name="Riley R."/>
            <person name="LaButti K."/>
            <person name="Andreopoulos B."/>
            <person name="Lipzen A."/>
            <person name="Chen C."/>
            <person name="Yanf M."/>
            <person name="Daum C."/>
            <person name="Ng V."/>
            <person name="Clum A."/>
            <person name="Steindorff A."/>
            <person name="Ohm R."/>
            <person name="Martin F."/>
            <person name="Silar P."/>
            <person name="Natvig D."/>
            <person name="Lalanne C."/>
            <person name="Gautier V."/>
            <person name="Ament-velasquez S.L."/>
            <person name="Kruys A."/>
            <person name="Hutchinson M.I."/>
            <person name="Powell A.J."/>
            <person name="Barry K."/>
            <person name="Miller A.N."/>
            <person name="Grigoriev I.V."/>
            <person name="Debuchy R."/>
            <person name="Gladieux P."/>
            <person name="Thoren M.H."/>
            <person name="Johannesson H."/>
        </authorList>
    </citation>
    <scope>NUCLEOTIDE SEQUENCE</scope>
    <source>
        <strain evidence="2">SMH3187-1</strain>
    </source>
</reference>
<evidence type="ECO:0000313" key="2">
    <source>
        <dbReference type="EMBL" id="KAK0750320.1"/>
    </source>
</evidence>
<feature type="region of interest" description="Disordered" evidence="1">
    <location>
        <begin position="245"/>
        <end position="274"/>
    </location>
</feature>
<dbReference type="Gene3D" id="3.40.50.1820">
    <property type="entry name" value="alpha/beta hydrolase"/>
    <property type="match status" value="2"/>
</dbReference>
<gene>
    <name evidence="2" type="ORF">B0T18DRAFT_408638</name>
</gene>
<dbReference type="InterPro" id="IPR029058">
    <property type="entry name" value="AB_hydrolase_fold"/>
</dbReference>
<feature type="compositionally biased region" description="Basic and acidic residues" evidence="1">
    <location>
        <begin position="303"/>
        <end position="321"/>
    </location>
</feature>
<evidence type="ECO:0008006" key="4">
    <source>
        <dbReference type="Google" id="ProtNLM"/>
    </source>
</evidence>
<evidence type="ECO:0000256" key="1">
    <source>
        <dbReference type="SAM" id="MobiDB-lite"/>
    </source>
</evidence>
<feature type="compositionally biased region" description="Low complexity" evidence="1">
    <location>
        <begin position="149"/>
        <end position="161"/>
    </location>
</feature>
<evidence type="ECO:0000313" key="3">
    <source>
        <dbReference type="Proteomes" id="UP001172155"/>
    </source>
</evidence>
<comment type="caution">
    <text evidence="2">The sequence shown here is derived from an EMBL/GenBank/DDBJ whole genome shotgun (WGS) entry which is preliminary data.</text>
</comment>
<feature type="compositionally biased region" description="Polar residues" evidence="1">
    <location>
        <begin position="373"/>
        <end position="383"/>
    </location>
</feature>
<feature type="region of interest" description="Disordered" evidence="1">
    <location>
        <begin position="134"/>
        <end position="161"/>
    </location>
</feature>
<keyword evidence="3" id="KW-1185">Reference proteome</keyword>
<name>A0AA40F399_9PEZI</name>
<feature type="compositionally biased region" description="Basic residues" evidence="1">
    <location>
        <begin position="293"/>
        <end position="302"/>
    </location>
</feature>
<dbReference type="PANTHER" id="PTHR42103">
    <property type="entry name" value="ALPHA/BETA-HYDROLASES SUPERFAMILY PROTEIN"/>
    <property type="match status" value="1"/>
</dbReference>
<accession>A0AA40F399</accession>
<feature type="region of interest" description="Disordered" evidence="1">
    <location>
        <begin position="291"/>
        <end position="324"/>
    </location>
</feature>